<feature type="domain" description="CENP-V/GFA" evidence="5">
    <location>
        <begin position="5"/>
        <end position="121"/>
    </location>
</feature>
<dbReference type="PANTHER" id="PTHR33337:SF40">
    <property type="entry name" value="CENP-V_GFA DOMAIN-CONTAINING PROTEIN-RELATED"/>
    <property type="match status" value="1"/>
</dbReference>
<evidence type="ECO:0000256" key="3">
    <source>
        <dbReference type="ARBA" id="ARBA00022833"/>
    </source>
</evidence>
<dbReference type="PROSITE" id="PS51891">
    <property type="entry name" value="CENP_V_GFA"/>
    <property type="match status" value="1"/>
</dbReference>
<dbReference type="AlphaFoldDB" id="A0A4R5PJU5"/>
<evidence type="ECO:0000313" key="6">
    <source>
        <dbReference type="EMBL" id="TDH35855.1"/>
    </source>
</evidence>
<reference evidence="6 7" key="1">
    <citation type="journal article" date="2013" name="Int. J. Syst. Evol. Microbiol.">
        <title>Hoeflea suaedae sp. nov., an endophytic bacterium isolated from the root of the halophyte Suaeda maritima.</title>
        <authorList>
            <person name="Chung E.J."/>
            <person name="Park J.A."/>
            <person name="Pramanik P."/>
            <person name="Bibi F."/>
            <person name="Jeon C.O."/>
            <person name="Chung Y.R."/>
        </authorList>
    </citation>
    <scope>NUCLEOTIDE SEQUENCE [LARGE SCALE GENOMIC DNA]</scope>
    <source>
        <strain evidence="6 7">YC6898</strain>
    </source>
</reference>
<comment type="similarity">
    <text evidence="1">Belongs to the Gfa family.</text>
</comment>
<accession>A0A4R5PJU5</accession>
<dbReference type="PANTHER" id="PTHR33337">
    <property type="entry name" value="GFA DOMAIN-CONTAINING PROTEIN"/>
    <property type="match status" value="1"/>
</dbReference>
<dbReference type="Proteomes" id="UP000295131">
    <property type="component" value="Unassembled WGS sequence"/>
</dbReference>
<dbReference type="GO" id="GO:0016846">
    <property type="term" value="F:carbon-sulfur lyase activity"/>
    <property type="evidence" value="ECO:0007669"/>
    <property type="project" value="InterPro"/>
</dbReference>
<protein>
    <submittedName>
        <fullName evidence="6">GFA family protein</fullName>
    </submittedName>
</protein>
<keyword evidence="4" id="KW-0456">Lyase</keyword>
<keyword evidence="3" id="KW-0862">Zinc</keyword>
<dbReference type="EMBL" id="SMSI01000002">
    <property type="protein sequence ID" value="TDH35855.1"/>
    <property type="molecule type" value="Genomic_DNA"/>
</dbReference>
<keyword evidence="7" id="KW-1185">Reference proteome</keyword>
<evidence type="ECO:0000259" key="5">
    <source>
        <dbReference type="PROSITE" id="PS51891"/>
    </source>
</evidence>
<dbReference type="InterPro" id="IPR011057">
    <property type="entry name" value="Mss4-like_sf"/>
</dbReference>
<dbReference type="SUPFAM" id="SSF51316">
    <property type="entry name" value="Mss4-like"/>
    <property type="match status" value="1"/>
</dbReference>
<dbReference type="RefSeq" id="WP_133284555.1">
    <property type="nucleotide sequence ID" value="NZ_SMSI01000002.1"/>
</dbReference>
<organism evidence="6 7">
    <name type="scientific">Pseudohoeflea suaedae</name>
    <dbReference type="NCBI Taxonomy" id="877384"/>
    <lineage>
        <taxon>Bacteria</taxon>
        <taxon>Pseudomonadati</taxon>
        <taxon>Pseudomonadota</taxon>
        <taxon>Alphaproteobacteria</taxon>
        <taxon>Hyphomicrobiales</taxon>
        <taxon>Rhizobiaceae</taxon>
        <taxon>Pseudohoeflea</taxon>
    </lineage>
</organism>
<keyword evidence="2" id="KW-0479">Metal-binding</keyword>
<gene>
    <name evidence="6" type="ORF">E2A64_11065</name>
</gene>
<dbReference type="InterPro" id="IPR006913">
    <property type="entry name" value="CENP-V/GFA"/>
</dbReference>
<dbReference type="Gene3D" id="3.90.1590.10">
    <property type="entry name" value="glutathione-dependent formaldehyde- activating enzyme (gfa)"/>
    <property type="match status" value="1"/>
</dbReference>
<evidence type="ECO:0000313" key="7">
    <source>
        <dbReference type="Proteomes" id="UP000295131"/>
    </source>
</evidence>
<comment type="caution">
    <text evidence="6">The sequence shown here is derived from an EMBL/GenBank/DDBJ whole genome shotgun (WGS) entry which is preliminary data.</text>
</comment>
<dbReference type="Pfam" id="PF04828">
    <property type="entry name" value="GFA"/>
    <property type="match status" value="1"/>
</dbReference>
<dbReference type="GO" id="GO:0046872">
    <property type="term" value="F:metal ion binding"/>
    <property type="evidence" value="ECO:0007669"/>
    <property type="project" value="UniProtKB-KW"/>
</dbReference>
<evidence type="ECO:0000256" key="4">
    <source>
        <dbReference type="ARBA" id="ARBA00023239"/>
    </source>
</evidence>
<sequence length="135" mass="14712">MANERSGSCLCGAVRFRIHGAFEHFFICYCSRCRKGSGSAHAANIFSASASIEWLGGEDKVRIFQLPDTRHTKCFCSDCGSSLPLEEVDSGFIMVPAGALDTPVDIKPDARICFASRAEWVDELECTEVVDGLPD</sequence>
<name>A0A4R5PJU5_9HYPH</name>
<evidence type="ECO:0000256" key="1">
    <source>
        <dbReference type="ARBA" id="ARBA00005495"/>
    </source>
</evidence>
<evidence type="ECO:0000256" key="2">
    <source>
        <dbReference type="ARBA" id="ARBA00022723"/>
    </source>
</evidence>
<dbReference type="OrthoDB" id="9807246at2"/>
<proteinExistence type="inferred from homology"/>